<evidence type="ECO:0000256" key="4">
    <source>
        <dbReference type="ARBA" id="ARBA00018426"/>
    </source>
</evidence>
<dbReference type="InterPro" id="IPR030662">
    <property type="entry name" value="DPH6/MJ0570"/>
</dbReference>
<organism evidence="15 16">
    <name type="scientific">Electrophorus voltai</name>
    <dbReference type="NCBI Taxonomy" id="2609070"/>
    <lineage>
        <taxon>Eukaryota</taxon>
        <taxon>Metazoa</taxon>
        <taxon>Chordata</taxon>
        <taxon>Craniata</taxon>
        <taxon>Vertebrata</taxon>
        <taxon>Euteleostomi</taxon>
        <taxon>Actinopterygii</taxon>
        <taxon>Neopterygii</taxon>
        <taxon>Teleostei</taxon>
        <taxon>Ostariophysi</taxon>
        <taxon>Gymnotiformes</taxon>
        <taxon>Gymnotoidei</taxon>
        <taxon>Gymnotidae</taxon>
        <taxon>Electrophorus</taxon>
    </lineage>
</organism>
<evidence type="ECO:0000256" key="8">
    <source>
        <dbReference type="ARBA" id="ARBA00029814"/>
    </source>
</evidence>
<dbReference type="GO" id="GO:0005524">
    <property type="term" value="F:ATP binding"/>
    <property type="evidence" value="ECO:0007669"/>
    <property type="project" value="UniProtKB-KW"/>
</dbReference>
<dbReference type="CDD" id="cd01994">
    <property type="entry name" value="AANH_PF0828-like"/>
    <property type="match status" value="1"/>
</dbReference>
<keyword evidence="5" id="KW-0436">Ligase</keyword>
<dbReference type="InterPro" id="IPR006175">
    <property type="entry name" value="YjgF/YER057c/UK114"/>
</dbReference>
<evidence type="ECO:0000256" key="10">
    <source>
        <dbReference type="ARBA" id="ARBA00031552"/>
    </source>
</evidence>
<dbReference type="SUPFAM" id="SSF55298">
    <property type="entry name" value="YjgF-like"/>
    <property type="match status" value="2"/>
</dbReference>
<name>A0AAD8Z608_9TELE</name>
<dbReference type="GO" id="GO:0017178">
    <property type="term" value="F:diphthine-ammonia ligase activity"/>
    <property type="evidence" value="ECO:0007669"/>
    <property type="project" value="UniProtKB-EC"/>
</dbReference>
<keyword evidence="16" id="KW-1185">Reference proteome</keyword>
<evidence type="ECO:0000256" key="3">
    <source>
        <dbReference type="ARBA" id="ARBA00012089"/>
    </source>
</evidence>
<dbReference type="AlphaFoldDB" id="A0AAD8Z608"/>
<evidence type="ECO:0000256" key="13">
    <source>
        <dbReference type="SAM" id="SignalP"/>
    </source>
</evidence>
<dbReference type="FunFam" id="3.30.1330.40:FF:000012">
    <property type="entry name" value="diphthine--ammonia ligase isoform X1"/>
    <property type="match status" value="1"/>
</dbReference>
<dbReference type="PANTHER" id="PTHR12196:SF2">
    <property type="entry name" value="DIPHTHINE--AMMONIA LIGASE"/>
    <property type="match status" value="1"/>
</dbReference>
<dbReference type="Gene3D" id="3.90.1490.10">
    <property type="entry name" value="putative n-type atp pyrophosphatase, domain 2"/>
    <property type="match status" value="1"/>
</dbReference>
<comment type="pathway">
    <text evidence="1">Protein modification; peptidyl-diphthamide biosynthesis.</text>
</comment>
<evidence type="ECO:0000256" key="7">
    <source>
        <dbReference type="ARBA" id="ARBA00022840"/>
    </source>
</evidence>
<evidence type="ECO:0000256" key="2">
    <source>
        <dbReference type="ARBA" id="ARBA00008496"/>
    </source>
</evidence>
<evidence type="ECO:0000256" key="11">
    <source>
        <dbReference type="ARBA" id="ARBA00032849"/>
    </source>
</evidence>
<dbReference type="FunFam" id="3.90.1490.10:FF:000001">
    <property type="entry name" value="Diphthine--ammonia ligase"/>
    <property type="match status" value="1"/>
</dbReference>
<evidence type="ECO:0000256" key="5">
    <source>
        <dbReference type="ARBA" id="ARBA00022598"/>
    </source>
</evidence>
<feature type="signal peptide" evidence="13">
    <location>
        <begin position="1"/>
        <end position="17"/>
    </location>
</feature>
<dbReference type="Proteomes" id="UP001239994">
    <property type="component" value="Unassembled WGS sequence"/>
</dbReference>
<dbReference type="CDD" id="cd06156">
    <property type="entry name" value="eu_AANH_C_2"/>
    <property type="match status" value="1"/>
</dbReference>
<feature type="non-terminal residue" evidence="15">
    <location>
        <position position="1"/>
    </location>
</feature>
<dbReference type="PANTHER" id="PTHR12196">
    <property type="entry name" value="DOMAIN OF UNKNOWN FUNCTION 71 DUF71 -CONTAINING PROTEIN"/>
    <property type="match status" value="1"/>
</dbReference>
<evidence type="ECO:0000259" key="14">
    <source>
        <dbReference type="Pfam" id="PF01902"/>
    </source>
</evidence>
<dbReference type="InterPro" id="IPR014729">
    <property type="entry name" value="Rossmann-like_a/b/a_fold"/>
</dbReference>
<dbReference type="EC" id="6.3.1.14" evidence="3"/>
<dbReference type="Pfam" id="PF01902">
    <property type="entry name" value="Diphthami_syn_2"/>
    <property type="match status" value="2"/>
</dbReference>
<dbReference type="CDD" id="cd06155">
    <property type="entry name" value="eu_AANH_C_1"/>
    <property type="match status" value="1"/>
</dbReference>
<feature type="domain" description="Diphthamide synthase" evidence="14">
    <location>
        <begin position="12"/>
        <end position="185"/>
    </location>
</feature>
<accession>A0AAD8Z608</accession>
<dbReference type="InterPro" id="IPR035959">
    <property type="entry name" value="RutC-like_sf"/>
</dbReference>
<comment type="similarity">
    <text evidence="2">Belongs to the Diphthine--ammonia ligase family.</text>
</comment>
<feature type="domain" description="Diphthamide synthase" evidence="14">
    <location>
        <begin position="238"/>
        <end position="289"/>
    </location>
</feature>
<comment type="catalytic activity">
    <reaction evidence="12">
        <text>diphthine-[translation elongation factor 2] + NH4(+) + ATP = diphthamide-[translation elongation factor 2] + AMP + diphosphate + H(+)</text>
        <dbReference type="Rhea" id="RHEA:19753"/>
        <dbReference type="Rhea" id="RHEA-COMP:10172"/>
        <dbReference type="Rhea" id="RHEA-COMP:10174"/>
        <dbReference type="ChEBI" id="CHEBI:15378"/>
        <dbReference type="ChEBI" id="CHEBI:16692"/>
        <dbReference type="ChEBI" id="CHEBI:28938"/>
        <dbReference type="ChEBI" id="CHEBI:30616"/>
        <dbReference type="ChEBI" id="CHEBI:33019"/>
        <dbReference type="ChEBI" id="CHEBI:82696"/>
        <dbReference type="ChEBI" id="CHEBI:456215"/>
        <dbReference type="EC" id="6.3.1.14"/>
    </reaction>
</comment>
<evidence type="ECO:0000256" key="6">
    <source>
        <dbReference type="ARBA" id="ARBA00022741"/>
    </source>
</evidence>
<reference evidence="15" key="1">
    <citation type="submission" date="2023-03" db="EMBL/GenBank/DDBJ databases">
        <title>Electrophorus voltai genome.</title>
        <authorList>
            <person name="Bian C."/>
        </authorList>
    </citation>
    <scope>NUCLEOTIDE SEQUENCE</scope>
    <source>
        <strain evidence="15">CB-2022</strain>
        <tissue evidence="15">Muscle</tissue>
    </source>
</reference>
<protein>
    <recommendedName>
        <fullName evidence="4">Diphthine--ammonia ligase</fullName>
        <ecNumber evidence="3">6.3.1.14</ecNumber>
    </recommendedName>
    <alternativeName>
        <fullName evidence="9">ATP-binding domain-containing protein 4</fullName>
    </alternativeName>
    <alternativeName>
        <fullName evidence="8">Diphthamide synthase</fullName>
    </alternativeName>
    <alternativeName>
        <fullName evidence="10">Diphthamide synthetase</fullName>
    </alternativeName>
    <alternativeName>
        <fullName evidence="11">Protein DPH6 homolog</fullName>
    </alternativeName>
</protein>
<sequence>QCQVVFTFLSCVAWCSGGKDSCYNMIQCVAAGHTIVALANLRPANTDGARVIPFLCSPDEMDSYMYQTVGHQAIDLYAEAMGLPLYRRTIEGCSLNIEREYSQKDGDEVEDLYQLLKLVKEKESVEAVSVGAILSDYQRVRVEHVCSRLQLQPLAYLWRREQAALLREMISSGLHALLIKVAALGGVFFLRAKAEIRELRYEGWHDARSPESGHQGGNYADDAGLDPGTHLGKPLAEMESYLQELSEKYGVHVCGEGGEYETFTTDCPLFNRRIVIDAMETVVHSADAFAPVGYLRFTKMHTEDKGSGLTAGSAHTLLPRGGCPCLRNADELTAEVPCADRTCDHHLRPELASVGDLICERVLPETECQPRSSGRSRGGYEWITGIGGDSSECADVQGQTQQALALLQGELQKSGWQLKHVVLVHLYVKDMEGFSEVNSVYGSLFRHRPPARVCVQARLPAGQLLRMDVLLHDWALPPEEGCFQQRDTLHVRSLSHWAPASIGPYSQAVRTRVALSTVLLKEPKDKTAATGPTEWEPWETWSCWFALQVDEAVFCAGQIALVPCTMQLLHGGPARQAQLCYGHMSRVMGAVGPGLHLHHALQAHCYVTHSAYIPAVRRVWQRRLLDEHRQVSCSSVEEVLSTPLEVAVVPSLPRGADVELHVIAVRDEPAGRTSCQRTSEVLGNAIQWQVLQASSGQYASLSLSVTPAASGPACTQAVLQALGTSLQQALGQTEKALSPLCARVFYKDSSELATGLCAGEISAVTHSSTAPVGWAPVALFNPTQKSFAGIRAGGLLGECARCEQASAGSGPCAGAP</sequence>
<dbReference type="InterPro" id="IPR002761">
    <property type="entry name" value="Diphthami_syn_dom"/>
</dbReference>
<dbReference type="Gene3D" id="3.40.50.620">
    <property type="entry name" value="HUPs"/>
    <property type="match status" value="1"/>
</dbReference>
<dbReference type="FunFam" id="3.40.50.620:FF:000069">
    <property type="entry name" value="diphthine--ammonia ligase"/>
    <property type="match status" value="1"/>
</dbReference>
<dbReference type="NCBIfam" id="TIGR00290">
    <property type="entry name" value="MJ0570_dom"/>
    <property type="match status" value="1"/>
</dbReference>
<evidence type="ECO:0000256" key="1">
    <source>
        <dbReference type="ARBA" id="ARBA00005156"/>
    </source>
</evidence>
<dbReference type="SUPFAM" id="SSF52402">
    <property type="entry name" value="Adenine nucleotide alpha hydrolases-like"/>
    <property type="match status" value="1"/>
</dbReference>
<evidence type="ECO:0000313" key="16">
    <source>
        <dbReference type="Proteomes" id="UP001239994"/>
    </source>
</evidence>
<dbReference type="Gene3D" id="3.30.1330.40">
    <property type="entry name" value="RutC-like"/>
    <property type="match status" value="2"/>
</dbReference>
<keyword evidence="13" id="KW-0732">Signal</keyword>
<dbReference type="GO" id="GO:0017183">
    <property type="term" value="P:protein histidyl modification to diphthamide"/>
    <property type="evidence" value="ECO:0007669"/>
    <property type="project" value="TreeGrafter"/>
</dbReference>
<comment type="caution">
    <text evidence="15">The sequence shown here is derived from an EMBL/GenBank/DDBJ whole genome shotgun (WGS) entry which is preliminary data.</text>
</comment>
<keyword evidence="7" id="KW-0067">ATP-binding</keyword>
<gene>
    <name evidence="15" type="ORF">P4O66_011659</name>
</gene>
<feature type="chain" id="PRO_5042162801" description="Diphthine--ammonia ligase" evidence="13">
    <location>
        <begin position="18"/>
        <end position="816"/>
    </location>
</feature>
<evidence type="ECO:0000256" key="12">
    <source>
        <dbReference type="ARBA" id="ARBA00048108"/>
    </source>
</evidence>
<evidence type="ECO:0000313" key="15">
    <source>
        <dbReference type="EMBL" id="KAK1793270.1"/>
    </source>
</evidence>
<dbReference type="EMBL" id="JAROKS010000018">
    <property type="protein sequence ID" value="KAK1793270.1"/>
    <property type="molecule type" value="Genomic_DNA"/>
</dbReference>
<proteinExistence type="inferred from homology"/>
<dbReference type="Pfam" id="PF01042">
    <property type="entry name" value="Ribonuc_L-PSP"/>
    <property type="match status" value="1"/>
</dbReference>
<keyword evidence="6" id="KW-0547">Nucleotide-binding</keyword>
<evidence type="ECO:0000256" key="9">
    <source>
        <dbReference type="ARBA" id="ARBA00031202"/>
    </source>
</evidence>